<evidence type="ECO:0000313" key="3">
    <source>
        <dbReference type="Proteomes" id="UP000008710"/>
    </source>
</evidence>
<geneLocation type="plasmid" evidence="2 3">
    <name>pRHL1</name>
</geneLocation>
<feature type="region of interest" description="Disordered" evidence="1">
    <location>
        <begin position="1"/>
        <end position="34"/>
    </location>
</feature>
<protein>
    <submittedName>
        <fullName evidence="2">Uncharacterized protein</fullName>
    </submittedName>
</protein>
<proteinExistence type="predicted"/>
<dbReference type="AlphaFoldDB" id="Q0RXP3"/>
<sequence length="168" mass="18238">MSSQCPGGHLGELRPIPNNRSRRRAVHRSHSARRTDCCHEQRTTGLLPTVDVARATAGGGCCKGPGIDGDSRRFAVPRIGDRLTRPSDCGSAARQAAHQRETRFLIGACRSLPGRIANSCPETQAADQSHAWKRVCGHSCLARAVSLSRQRRPSRPCRSLLRGRARAA</sequence>
<name>Q0RXP3_RHOJR</name>
<dbReference type="EMBL" id="CP000432">
    <property type="protein sequence ID" value="ABG99943.1"/>
    <property type="molecule type" value="Genomic_DNA"/>
</dbReference>
<gene>
    <name evidence="2" type="ordered locus">RHA1_ro08899</name>
</gene>
<accession>Q0RXP3</accession>
<evidence type="ECO:0000313" key="2">
    <source>
        <dbReference type="EMBL" id="ABG99943.1"/>
    </source>
</evidence>
<feature type="compositionally biased region" description="Basic residues" evidence="1">
    <location>
        <begin position="20"/>
        <end position="32"/>
    </location>
</feature>
<reference evidence="3" key="1">
    <citation type="journal article" date="2006" name="Proc. Natl. Acad. Sci. U.S.A.">
        <title>The complete genome of Rhodococcus sp. RHA1 provides insights into a catabolic powerhouse.</title>
        <authorList>
            <person name="McLeod M.P."/>
            <person name="Warren R.L."/>
            <person name="Hsiao W.W.L."/>
            <person name="Araki N."/>
            <person name="Myhre M."/>
            <person name="Fernandes C."/>
            <person name="Miyazawa D."/>
            <person name="Wong W."/>
            <person name="Lillquist A.L."/>
            <person name="Wang D."/>
            <person name="Dosanjh M."/>
            <person name="Hara H."/>
            <person name="Petrescu A."/>
            <person name="Morin R.D."/>
            <person name="Yang G."/>
            <person name="Stott J.M."/>
            <person name="Schein J.E."/>
            <person name="Shin H."/>
            <person name="Smailus D."/>
            <person name="Siddiqui A.S."/>
            <person name="Marra M.A."/>
            <person name="Jones S.J.M."/>
            <person name="Holt R."/>
            <person name="Brinkman F.S.L."/>
            <person name="Miyauchi K."/>
            <person name="Fukuda M."/>
            <person name="Davies J.E."/>
            <person name="Mohn W.W."/>
            <person name="Eltis L.D."/>
        </authorList>
    </citation>
    <scope>NUCLEOTIDE SEQUENCE [LARGE SCALE GENOMIC DNA]</scope>
    <source>
        <strain evidence="3">RHA1</strain>
    </source>
</reference>
<dbReference type="Proteomes" id="UP000008710">
    <property type="component" value="Plasmid pRHL1"/>
</dbReference>
<evidence type="ECO:0000256" key="1">
    <source>
        <dbReference type="SAM" id="MobiDB-lite"/>
    </source>
</evidence>
<keyword evidence="2" id="KW-0614">Plasmid</keyword>
<dbReference type="HOGENOM" id="CLU_1585230_0_0_11"/>
<dbReference type="KEGG" id="rha:RHA1_ro08899"/>
<organism evidence="2 3">
    <name type="scientific">Rhodococcus jostii (strain RHA1)</name>
    <dbReference type="NCBI Taxonomy" id="101510"/>
    <lineage>
        <taxon>Bacteria</taxon>
        <taxon>Bacillati</taxon>
        <taxon>Actinomycetota</taxon>
        <taxon>Actinomycetes</taxon>
        <taxon>Mycobacteriales</taxon>
        <taxon>Nocardiaceae</taxon>
        <taxon>Rhodococcus</taxon>
    </lineage>
</organism>